<comment type="caution">
    <text evidence="1">The sequence shown here is derived from an EMBL/GenBank/DDBJ whole genome shotgun (WGS) entry which is preliminary data.</text>
</comment>
<dbReference type="Proteomes" id="UP001612915">
    <property type="component" value="Unassembled WGS sequence"/>
</dbReference>
<sequence>MTIPAKIGKLISLPYRADAAQSAADAAAMMRCDTCDLVGGPFEPAEAKHLLGIHNQLHHGIAGAA</sequence>
<dbReference type="EMBL" id="JBITLV010000001">
    <property type="protein sequence ID" value="MFI7585550.1"/>
    <property type="molecule type" value="Genomic_DNA"/>
</dbReference>
<name>A0ABW8AGT3_9ACTN</name>
<dbReference type="RefSeq" id="WP_398273616.1">
    <property type="nucleotide sequence ID" value="NZ_JBITLV010000001.1"/>
</dbReference>
<protein>
    <submittedName>
        <fullName evidence="1">Uncharacterized protein</fullName>
    </submittedName>
</protein>
<reference evidence="1 2" key="1">
    <citation type="submission" date="2024-10" db="EMBL/GenBank/DDBJ databases">
        <title>The Natural Products Discovery Center: Release of the First 8490 Sequenced Strains for Exploring Actinobacteria Biosynthetic Diversity.</title>
        <authorList>
            <person name="Kalkreuter E."/>
            <person name="Kautsar S.A."/>
            <person name="Yang D."/>
            <person name="Bader C.D."/>
            <person name="Teijaro C.N."/>
            <person name="Fluegel L."/>
            <person name="Davis C.M."/>
            <person name="Simpson J.R."/>
            <person name="Lauterbach L."/>
            <person name="Steele A.D."/>
            <person name="Gui C."/>
            <person name="Meng S."/>
            <person name="Li G."/>
            <person name="Viehrig K."/>
            <person name="Ye F."/>
            <person name="Su P."/>
            <person name="Kiefer A.F."/>
            <person name="Nichols A."/>
            <person name="Cepeda A.J."/>
            <person name="Yan W."/>
            <person name="Fan B."/>
            <person name="Jiang Y."/>
            <person name="Adhikari A."/>
            <person name="Zheng C.-J."/>
            <person name="Schuster L."/>
            <person name="Cowan T.M."/>
            <person name="Smanski M.J."/>
            <person name="Chevrette M.G."/>
            <person name="De Carvalho L.P.S."/>
            <person name="Shen B."/>
        </authorList>
    </citation>
    <scope>NUCLEOTIDE SEQUENCE [LARGE SCALE GENOMIC DNA]</scope>
    <source>
        <strain evidence="1 2">NPDC049639</strain>
    </source>
</reference>
<evidence type="ECO:0000313" key="2">
    <source>
        <dbReference type="Proteomes" id="UP001612915"/>
    </source>
</evidence>
<proteinExistence type="predicted"/>
<keyword evidence="2" id="KW-1185">Reference proteome</keyword>
<accession>A0ABW8AGT3</accession>
<gene>
    <name evidence="1" type="ORF">ACIB24_00580</name>
</gene>
<evidence type="ECO:0000313" key="1">
    <source>
        <dbReference type="EMBL" id="MFI7585550.1"/>
    </source>
</evidence>
<organism evidence="1 2">
    <name type="scientific">Spongisporangium articulatum</name>
    <dbReference type="NCBI Taxonomy" id="3362603"/>
    <lineage>
        <taxon>Bacteria</taxon>
        <taxon>Bacillati</taxon>
        <taxon>Actinomycetota</taxon>
        <taxon>Actinomycetes</taxon>
        <taxon>Kineosporiales</taxon>
        <taxon>Kineosporiaceae</taxon>
        <taxon>Spongisporangium</taxon>
    </lineage>
</organism>